<dbReference type="PANTHER" id="PTHR23399:SF2">
    <property type="entry name" value="DEOXYNUCLEOTIDYLTRANSFERASE TERMINAL-INTERACTING PROTEIN 1"/>
    <property type="match status" value="1"/>
</dbReference>
<dbReference type="EMBL" id="JBJKFK010005565">
    <property type="protein sequence ID" value="KAL3308253.1"/>
    <property type="molecule type" value="Genomic_DNA"/>
</dbReference>
<evidence type="ECO:0000313" key="4">
    <source>
        <dbReference type="Proteomes" id="UP001626550"/>
    </source>
</evidence>
<name>A0ABD2PMM0_9PLAT</name>
<feature type="domain" description="TdIF1 C-terminal" evidence="2">
    <location>
        <begin position="178"/>
        <end position="282"/>
    </location>
</feature>
<reference evidence="3 4" key="1">
    <citation type="submission" date="2024-11" db="EMBL/GenBank/DDBJ databases">
        <title>Adaptive evolution of stress response genes in parasites aligns with host niche diversity.</title>
        <authorList>
            <person name="Hahn C."/>
            <person name="Resl P."/>
        </authorList>
    </citation>
    <scope>NUCLEOTIDE SEQUENCE [LARGE SCALE GENOMIC DNA]</scope>
    <source>
        <strain evidence="3">EGGRZ-B1_66</strain>
        <tissue evidence="3">Body</tissue>
    </source>
</reference>
<feature type="compositionally biased region" description="Low complexity" evidence="1">
    <location>
        <begin position="37"/>
        <end position="47"/>
    </location>
</feature>
<feature type="compositionally biased region" description="Polar residues" evidence="1">
    <location>
        <begin position="51"/>
        <end position="60"/>
    </location>
</feature>
<keyword evidence="4" id="KW-1185">Reference proteome</keyword>
<organism evidence="3 4">
    <name type="scientific">Cichlidogyrus casuarinus</name>
    <dbReference type="NCBI Taxonomy" id="1844966"/>
    <lineage>
        <taxon>Eukaryota</taxon>
        <taxon>Metazoa</taxon>
        <taxon>Spiralia</taxon>
        <taxon>Lophotrochozoa</taxon>
        <taxon>Platyhelminthes</taxon>
        <taxon>Monogenea</taxon>
        <taxon>Monopisthocotylea</taxon>
        <taxon>Dactylogyridea</taxon>
        <taxon>Ancyrocephalidae</taxon>
        <taxon>Cichlidogyrus</taxon>
    </lineage>
</organism>
<dbReference type="InterPro" id="IPR026064">
    <property type="entry name" value="TdIF1"/>
</dbReference>
<feature type="compositionally biased region" description="Basic residues" evidence="1">
    <location>
        <begin position="108"/>
        <end position="118"/>
    </location>
</feature>
<feature type="compositionally biased region" description="Basic and acidic residues" evidence="1">
    <location>
        <begin position="63"/>
        <end position="73"/>
    </location>
</feature>
<feature type="region of interest" description="Disordered" evidence="1">
    <location>
        <begin position="18"/>
        <end position="118"/>
    </location>
</feature>
<feature type="region of interest" description="Disordered" evidence="1">
    <location>
        <begin position="141"/>
        <end position="162"/>
    </location>
</feature>
<accession>A0ABD2PMM0</accession>
<dbReference type="Proteomes" id="UP001626550">
    <property type="component" value="Unassembled WGS sequence"/>
</dbReference>
<protein>
    <submittedName>
        <fullName evidence="3">Deoxynucleotidyltransferase terminal-interacting protein 1</fullName>
    </submittedName>
</protein>
<evidence type="ECO:0000256" key="1">
    <source>
        <dbReference type="SAM" id="MobiDB-lite"/>
    </source>
</evidence>
<comment type="caution">
    <text evidence="3">The sequence shown here is derived from an EMBL/GenBank/DDBJ whole genome shotgun (WGS) entry which is preliminary data.</text>
</comment>
<dbReference type="InterPro" id="IPR049121">
    <property type="entry name" value="TdIF1_C"/>
</dbReference>
<dbReference type="Pfam" id="PF21229">
    <property type="entry name" value="TdIF1_2nd"/>
    <property type="match status" value="1"/>
</dbReference>
<evidence type="ECO:0000313" key="3">
    <source>
        <dbReference type="EMBL" id="KAL3308253.1"/>
    </source>
</evidence>
<feature type="compositionally biased region" description="Polar residues" evidence="1">
    <location>
        <begin position="91"/>
        <end position="105"/>
    </location>
</feature>
<gene>
    <name evidence="3" type="primary">DNTTIP1</name>
    <name evidence="3" type="ORF">Ciccas_013218</name>
</gene>
<dbReference type="PANTHER" id="PTHR23399">
    <property type="entry name" value="DEOXYNUCLEOTIDYLTRANSFERASE TERMINAL-INTERACTING PROTEIN 1"/>
    <property type="match status" value="1"/>
</dbReference>
<feature type="non-terminal residue" evidence="3">
    <location>
        <position position="312"/>
    </location>
</feature>
<proteinExistence type="predicted"/>
<sequence>MQMYKQMEFGRLPPLQVLSEGEYSDSPHKRRRKQGFTRTNTNSTSELTSEDGSLSLSCNTPPRDADKKKKIETDAASVDYTANLDDEVERNSNGHSLESTTNSSTLRRGSRIRKRRKLSTSTGPFYLTVNRQRRMNNHVVKKCDSSQSQSAPRVDRYFPPSHDPLKMSKMLTKMTGSTKFLLGSTANSMLGLATARGRIYSKHPELFRYHCDADDKEWLVTSSKMTSHGVKAYLMLLEELLDLANQDSAYGNTLLAKSDNAQQMRQQNDDEIFTLPPWLLDKVRATFSPITYSGDLSPPSSLVPLTNTPSEK</sequence>
<dbReference type="AlphaFoldDB" id="A0ABD2PMM0"/>
<evidence type="ECO:0000259" key="2">
    <source>
        <dbReference type="Pfam" id="PF21229"/>
    </source>
</evidence>